<feature type="domain" description="Integrase catalytic" evidence="2">
    <location>
        <begin position="134"/>
        <end position="304"/>
    </location>
</feature>
<dbReference type="InterPro" id="IPR012337">
    <property type="entry name" value="RNaseH-like_sf"/>
</dbReference>
<dbReference type="Proteomes" id="UP000000545">
    <property type="component" value="Chromosome"/>
</dbReference>
<dbReference type="OrthoDB" id="568335at2"/>
<dbReference type="InterPro" id="IPR047656">
    <property type="entry name" value="IS481-like_transpos"/>
</dbReference>
<gene>
    <name evidence="3" type="primary">tnp3514b</name>
    <name evidence="3" type="ordered locus">jk1356</name>
</gene>
<protein>
    <submittedName>
        <fullName evidence="3">Transposase for IS3514b</fullName>
    </submittedName>
</protein>
<keyword evidence="4" id="KW-1185">Reference proteome</keyword>
<dbReference type="SUPFAM" id="SSF53098">
    <property type="entry name" value="Ribonuclease H-like"/>
    <property type="match status" value="1"/>
</dbReference>
<dbReference type="PATRIC" id="fig|306537.10.peg.1376"/>
<organism evidence="3 4">
    <name type="scientific">Corynebacterium jeikeium (strain K411)</name>
    <dbReference type="NCBI Taxonomy" id="306537"/>
    <lineage>
        <taxon>Bacteria</taxon>
        <taxon>Bacillati</taxon>
        <taxon>Actinomycetota</taxon>
        <taxon>Actinomycetes</taxon>
        <taxon>Mycobacteriales</taxon>
        <taxon>Corynebacteriaceae</taxon>
        <taxon>Corynebacterium</taxon>
    </lineage>
</organism>
<dbReference type="eggNOG" id="COG3415">
    <property type="taxonomic scope" value="Bacteria"/>
</dbReference>
<dbReference type="GO" id="GO:0003676">
    <property type="term" value="F:nucleic acid binding"/>
    <property type="evidence" value="ECO:0007669"/>
    <property type="project" value="InterPro"/>
</dbReference>
<dbReference type="PROSITE" id="PS50994">
    <property type="entry name" value="INTEGRASE"/>
    <property type="match status" value="1"/>
</dbReference>
<proteinExistence type="predicted"/>
<dbReference type="eggNOG" id="COG2801">
    <property type="taxonomic scope" value="Bacteria"/>
</dbReference>
<dbReference type="EMBL" id="CR931997">
    <property type="protein sequence ID" value="CAI37528.1"/>
    <property type="molecule type" value="Genomic_DNA"/>
</dbReference>
<sequence>MNSPNRNLAIVKAVREQGEPVTKVAKRFRISRQRIYKILSQFDAGGADAIAPKSRAPHTHPQAVPTSLRNQIIDMRKQLVRSGLDAGPETIAFHLHRQGLRVPSTSTIRRIITNAGLVTPQPQKKPRSSFIRFEAAMPNECWQADITHLHLLDGTRLEVLDFIDDHSRYLLSITAAASFSGPAVAAELQRLIATYGPPASTLTDNGLVFTARLAGARGGRNAFEKTLNKYRIQQKNGRPGHPQTQGKIERFHQTLKKWIAAQSPAITLVELQRQLDTFADYYNTVRPHRALGRRTPHEVYTTGPKAEPNDKPEEEWRVRNDVVTPNGKVTVRYASRLYQLGIGRKYTGETILMVITDNHVTTSLKETGEIITEHYIDTSRNYQKPYWKKGQPPLVLSRGECATSTGR</sequence>
<dbReference type="Pfam" id="PF13683">
    <property type="entry name" value="rve_3"/>
    <property type="match status" value="1"/>
</dbReference>
<dbReference type="RefSeq" id="WP_011273833.1">
    <property type="nucleotide sequence ID" value="NC_007164.1"/>
</dbReference>
<evidence type="ECO:0000259" key="2">
    <source>
        <dbReference type="PROSITE" id="PS50994"/>
    </source>
</evidence>
<dbReference type="GO" id="GO:0015074">
    <property type="term" value="P:DNA integration"/>
    <property type="evidence" value="ECO:0007669"/>
    <property type="project" value="InterPro"/>
</dbReference>
<dbReference type="KEGG" id="cjk:jk1356"/>
<dbReference type="AlphaFoldDB" id="Q4JUH9"/>
<dbReference type="Pfam" id="PF13518">
    <property type="entry name" value="HTH_28"/>
    <property type="match status" value="1"/>
</dbReference>
<dbReference type="Gene3D" id="3.30.420.10">
    <property type="entry name" value="Ribonuclease H-like superfamily/Ribonuclease H"/>
    <property type="match status" value="1"/>
</dbReference>
<evidence type="ECO:0000313" key="4">
    <source>
        <dbReference type="Proteomes" id="UP000000545"/>
    </source>
</evidence>
<evidence type="ECO:0000256" key="1">
    <source>
        <dbReference type="SAM" id="MobiDB-lite"/>
    </source>
</evidence>
<dbReference type="PANTHER" id="PTHR35004:SF7">
    <property type="entry name" value="INTEGRASE PROTEIN"/>
    <property type="match status" value="1"/>
</dbReference>
<feature type="region of interest" description="Disordered" evidence="1">
    <location>
        <begin position="295"/>
        <end position="314"/>
    </location>
</feature>
<reference evidence="3 4" key="1">
    <citation type="journal article" date="2005" name="J. Bacteriol.">
        <title>Complete genome sequence and analysis of the multiresistant nosocomial pathogen Corynebacterium jeikeium K411, a lipid-requiring bacterium of the human skin flora.</title>
        <authorList>
            <person name="Tauch A."/>
            <person name="Kaiser O."/>
            <person name="Hain T."/>
            <person name="Goesmann A."/>
            <person name="Weisshaar B."/>
            <person name="Albersmeier A."/>
            <person name="Bekel T."/>
            <person name="Bischoff N."/>
            <person name="Brune I."/>
            <person name="Chakraborty T."/>
            <person name="Kalinowski J."/>
            <person name="Meyer F."/>
            <person name="Rupp O."/>
            <person name="Schneiker S."/>
            <person name="Viehoever P."/>
            <person name="Puehler A."/>
        </authorList>
    </citation>
    <scope>NUCLEOTIDE SEQUENCE [LARGE SCALE GENOMIC DNA]</scope>
    <source>
        <strain evidence="3 4">K411</strain>
    </source>
</reference>
<dbReference type="InterPro" id="IPR009057">
    <property type="entry name" value="Homeodomain-like_sf"/>
</dbReference>
<dbReference type="PANTHER" id="PTHR35004">
    <property type="entry name" value="TRANSPOSASE RV3428C-RELATED"/>
    <property type="match status" value="1"/>
</dbReference>
<evidence type="ECO:0000313" key="3">
    <source>
        <dbReference type="EMBL" id="CAI37528.1"/>
    </source>
</evidence>
<dbReference type="SUPFAM" id="SSF46689">
    <property type="entry name" value="Homeodomain-like"/>
    <property type="match status" value="1"/>
</dbReference>
<dbReference type="HOGENOM" id="CLU_027402_15_3_11"/>
<name>Q4JUH9_CORJK</name>
<accession>Q4JUH9</accession>
<dbReference type="InterPro" id="IPR001584">
    <property type="entry name" value="Integrase_cat-core"/>
</dbReference>
<dbReference type="InterPro" id="IPR036397">
    <property type="entry name" value="RNaseH_sf"/>
</dbReference>
<dbReference type="InterPro" id="IPR055247">
    <property type="entry name" value="InsJ-like_HTH"/>
</dbReference>
<dbReference type="NCBIfam" id="NF033577">
    <property type="entry name" value="transpos_IS481"/>
    <property type="match status" value="1"/>
</dbReference>